<sequence length="367" mass="40757">MFSLLARQVPRLWTPNFASRLATPLKCNSASLWSTAINKPQLSLSSTSVYLGGIRTKKTKVEKPRTPLVRIEGNFKTFKPITSGLRFRRYALRDHLWKGKPMRKLTVAKRKSGGRNNSGRITVRHIGGGHRQRIRLVDFNRHEPHPCEVERIEYDPGRSAHIALIRNLNSGKHSYIIAPHTLMPGMIVESFRTPKERSQEDIEEEERLGEITRTLPINIGNCMPLRMVPTGTIIHCVGLRASGPAQMVRTAGNWAQLVSTGETGYAHVRLSSGETRKVPVDAICTIGKVSNPDHQHRVLGKAGASRHLGIRPSVRGMAMNPCDHPHGGGRGKSKGGNHPVSPWGVLAKGGKTRKRPNPMVVKPRPRR</sequence>
<protein>
    <submittedName>
        <fullName evidence="1">Mitochondrial 54S ribosomal protein rml2</fullName>
    </submittedName>
</protein>
<keyword evidence="1" id="KW-0687">Ribonucleoprotein</keyword>
<dbReference type="EMBL" id="QTSX02002887">
    <property type="protein sequence ID" value="KAJ9073754.1"/>
    <property type="molecule type" value="Genomic_DNA"/>
</dbReference>
<organism evidence="1 2">
    <name type="scientific">Entomophthora muscae</name>
    <dbReference type="NCBI Taxonomy" id="34485"/>
    <lineage>
        <taxon>Eukaryota</taxon>
        <taxon>Fungi</taxon>
        <taxon>Fungi incertae sedis</taxon>
        <taxon>Zoopagomycota</taxon>
        <taxon>Entomophthoromycotina</taxon>
        <taxon>Entomophthoromycetes</taxon>
        <taxon>Entomophthorales</taxon>
        <taxon>Entomophthoraceae</taxon>
        <taxon>Entomophthora</taxon>
    </lineage>
</organism>
<keyword evidence="1" id="KW-0689">Ribosomal protein</keyword>
<name>A0ACC2TGR7_9FUNG</name>
<evidence type="ECO:0000313" key="1">
    <source>
        <dbReference type="EMBL" id="KAJ9073754.1"/>
    </source>
</evidence>
<accession>A0ACC2TGR7</accession>
<gene>
    <name evidence="1" type="primary">RML2_2</name>
    <name evidence="1" type="ORF">DSO57_1012970</name>
</gene>
<dbReference type="Proteomes" id="UP001165960">
    <property type="component" value="Unassembled WGS sequence"/>
</dbReference>
<evidence type="ECO:0000313" key="2">
    <source>
        <dbReference type="Proteomes" id="UP001165960"/>
    </source>
</evidence>
<keyword evidence="2" id="KW-1185">Reference proteome</keyword>
<comment type="caution">
    <text evidence="1">The sequence shown here is derived from an EMBL/GenBank/DDBJ whole genome shotgun (WGS) entry which is preliminary data.</text>
</comment>
<reference evidence="1" key="1">
    <citation type="submission" date="2022-04" db="EMBL/GenBank/DDBJ databases">
        <title>Genome of the entomopathogenic fungus Entomophthora muscae.</title>
        <authorList>
            <person name="Elya C."/>
            <person name="Lovett B.R."/>
            <person name="Lee E."/>
            <person name="Macias A.M."/>
            <person name="Hajek A.E."/>
            <person name="De Bivort B.L."/>
            <person name="Kasson M.T."/>
            <person name="De Fine Licht H.H."/>
            <person name="Stajich J.E."/>
        </authorList>
    </citation>
    <scope>NUCLEOTIDE SEQUENCE</scope>
    <source>
        <strain evidence="1">Berkeley</strain>
    </source>
</reference>
<proteinExistence type="predicted"/>